<gene>
    <name evidence="2" type="ORF">PAHAL_4G046800</name>
</gene>
<keyword evidence="1" id="KW-0472">Membrane</keyword>
<reference evidence="2" key="1">
    <citation type="submission" date="2018-04" db="EMBL/GenBank/DDBJ databases">
        <title>WGS assembly of Panicum hallii.</title>
        <authorList>
            <person name="Lovell J."/>
            <person name="Jenkins J."/>
            <person name="Lowry D."/>
            <person name="Mamidi S."/>
            <person name="Sreedasyam A."/>
            <person name="Weng X."/>
            <person name="Barry K."/>
            <person name="Bonette J."/>
            <person name="Campitelli B."/>
            <person name="Daum C."/>
            <person name="Gordon S."/>
            <person name="Gould B."/>
            <person name="Lipzen A."/>
            <person name="Macqueen A."/>
            <person name="Palacio-Mejia J."/>
            <person name="Plott C."/>
            <person name="Shakirov E."/>
            <person name="Shu S."/>
            <person name="Yoshinaga Y."/>
            <person name="Zane M."/>
            <person name="Rokhsar D."/>
            <person name="Grimwood J."/>
            <person name="Schmutz J."/>
            <person name="Juenger T."/>
        </authorList>
    </citation>
    <scope>NUCLEOTIDE SEQUENCE [LARGE SCALE GENOMIC DNA]</scope>
    <source>
        <strain evidence="2">FIL2</strain>
    </source>
</reference>
<dbReference type="EMBL" id="CM008049">
    <property type="protein sequence ID" value="PAN22820.1"/>
    <property type="molecule type" value="Genomic_DNA"/>
</dbReference>
<evidence type="ECO:0000256" key="1">
    <source>
        <dbReference type="SAM" id="Phobius"/>
    </source>
</evidence>
<proteinExistence type="predicted"/>
<dbReference type="AlphaFoldDB" id="A0A2S3HH44"/>
<keyword evidence="1" id="KW-1133">Transmembrane helix</keyword>
<feature type="transmembrane region" description="Helical" evidence="1">
    <location>
        <begin position="75"/>
        <end position="95"/>
    </location>
</feature>
<dbReference type="Proteomes" id="UP000243499">
    <property type="component" value="Chromosome 4"/>
</dbReference>
<keyword evidence="1" id="KW-0812">Transmembrane</keyword>
<name>A0A2S3HH44_9POAL</name>
<organism evidence="2">
    <name type="scientific">Panicum hallii</name>
    <dbReference type="NCBI Taxonomy" id="206008"/>
    <lineage>
        <taxon>Eukaryota</taxon>
        <taxon>Viridiplantae</taxon>
        <taxon>Streptophyta</taxon>
        <taxon>Embryophyta</taxon>
        <taxon>Tracheophyta</taxon>
        <taxon>Spermatophyta</taxon>
        <taxon>Magnoliopsida</taxon>
        <taxon>Liliopsida</taxon>
        <taxon>Poales</taxon>
        <taxon>Poaceae</taxon>
        <taxon>PACMAD clade</taxon>
        <taxon>Panicoideae</taxon>
        <taxon>Panicodae</taxon>
        <taxon>Paniceae</taxon>
        <taxon>Panicinae</taxon>
        <taxon>Panicum</taxon>
        <taxon>Panicum sect. Panicum</taxon>
    </lineage>
</organism>
<accession>A0A2S3HH44</accession>
<dbReference type="Gramene" id="PAN22820">
    <property type="protein sequence ID" value="PAN22820"/>
    <property type="gene ID" value="PAHAL_4G046800"/>
</dbReference>
<protein>
    <submittedName>
        <fullName evidence="2">Uncharacterized protein</fullName>
    </submittedName>
</protein>
<sequence>MARQGMLPNYLQRELPPDEAGAPGRGGGEGIRMLLLDAGRVLMLWGWGTLAATAVSSTGNRQADAAGNAATAARAFLGLLLWLLGVSLVTFASAARRRFPRRGAAVTTNLVMGRFFPPWN</sequence>
<feature type="transmembrane region" description="Helical" evidence="1">
    <location>
        <begin position="34"/>
        <end position="55"/>
    </location>
</feature>
<evidence type="ECO:0000313" key="2">
    <source>
        <dbReference type="EMBL" id="PAN22820.1"/>
    </source>
</evidence>